<dbReference type="AlphaFoldDB" id="A0A4V2M3Z4"/>
<protein>
    <submittedName>
        <fullName evidence="1">Uncharacterized protein</fullName>
    </submittedName>
</protein>
<dbReference type="RefSeq" id="WP_131519349.1">
    <property type="nucleotide sequence ID" value="NZ_SJKD01000019.1"/>
</dbReference>
<evidence type="ECO:0000313" key="1">
    <source>
        <dbReference type="EMBL" id="TCC33862.1"/>
    </source>
</evidence>
<gene>
    <name evidence="1" type="ORF">E0H75_42135</name>
</gene>
<reference evidence="1 2" key="1">
    <citation type="submission" date="2019-02" db="EMBL/GenBank/DDBJ databases">
        <title>Kribbella capetownensis sp. nov. and Kribbella speibonae sp. nov., isolated from soil.</title>
        <authorList>
            <person name="Curtis S.M."/>
            <person name="Norton I."/>
            <person name="Everest G.J."/>
            <person name="Meyers P.R."/>
        </authorList>
    </citation>
    <scope>NUCLEOTIDE SEQUENCE [LARGE SCALE GENOMIC DNA]</scope>
    <source>
        <strain evidence="1 2">YM53</strain>
    </source>
</reference>
<dbReference type="Proteomes" id="UP000293342">
    <property type="component" value="Unassembled WGS sequence"/>
</dbReference>
<evidence type="ECO:0000313" key="2">
    <source>
        <dbReference type="Proteomes" id="UP000293342"/>
    </source>
</evidence>
<proteinExistence type="predicted"/>
<dbReference type="EMBL" id="SJKD01000019">
    <property type="protein sequence ID" value="TCC33862.1"/>
    <property type="molecule type" value="Genomic_DNA"/>
</dbReference>
<name>A0A4V2M3Z4_9ACTN</name>
<dbReference type="OrthoDB" id="3214245at2"/>
<organism evidence="1 2">
    <name type="scientific">Kribbella capetownensis</name>
    <dbReference type="NCBI Taxonomy" id="1572659"/>
    <lineage>
        <taxon>Bacteria</taxon>
        <taxon>Bacillati</taxon>
        <taxon>Actinomycetota</taxon>
        <taxon>Actinomycetes</taxon>
        <taxon>Propionibacteriales</taxon>
        <taxon>Kribbellaceae</taxon>
        <taxon>Kribbella</taxon>
    </lineage>
</organism>
<accession>A0A4V2M3Z4</accession>
<keyword evidence="2" id="KW-1185">Reference proteome</keyword>
<sequence length="74" mass="7800">MISRIAGGDPGCSNGNCPTVYVDDQAPDTVIIQGDHLDPTSTAAVGDIPVHEGLLRIPRELIISAYDELTKAQP</sequence>
<comment type="caution">
    <text evidence="1">The sequence shown here is derived from an EMBL/GenBank/DDBJ whole genome shotgun (WGS) entry which is preliminary data.</text>
</comment>